<dbReference type="InterPro" id="IPR025733">
    <property type="entry name" value="PAPs_C"/>
</dbReference>
<comment type="caution">
    <text evidence="7">The sequence shown here is derived from an EMBL/GenBank/DDBJ whole genome shotgun (WGS) entry which is preliminary data.</text>
</comment>
<evidence type="ECO:0000256" key="3">
    <source>
        <dbReference type="SAM" id="Phobius"/>
    </source>
</evidence>
<dbReference type="CDD" id="cd00839">
    <property type="entry name" value="MPP_PAPs"/>
    <property type="match status" value="1"/>
</dbReference>
<dbReference type="GO" id="GO:0003993">
    <property type="term" value="F:acid phosphatase activity"/>
    <property type="evidence" value="ECO:0007669"/>
    <property type="project" value="InterPro"/>
</dbReference>
<evidence type="ECO:0000256" key="4">
    <source>
        <dbReference type="SAM" id="SignalP"/>
    </source>
</evidence>
<dbReference type="SUPFAM" id="SSF56300">
    <property type="entry name" value="Metallo-dependent phosphatases"/>
    <property type="match status" value="1"/>
</dbReference>
<dbReference type="InterPro" id="IPR041792">
    <property type="entry name" value="MPP_PAP"/>
</dbReference>
<accession>A0AAE1D890</accession>
<feature type="chain" id="PRO_5042044001" description="Acid phosphatase" evidence="4">
    <location>
        <begin position="19"/>
        <end position="592"/>
    </location>
</feature>
<dbReference type="InterPro" id="IPR029052">
    <property type="entry name" value="Metallo-depent_PP-like"/>
</dbReference>
<organism evidence="7 8">
    <name type="scientific">Elysia crispata</name>
    <name type="common">lettuce slug</name>
    <dbReference type="NCBI Taxonomy" id="231223"/>
    <lineage>
        <taxon>Eukaryota</taxon>
        <taxon>Metazoa</taxon>
        <taxon>Spiralia</taxon>
        <taxon>Lophotrochozoa</taxon>
        <taxon>Mollusca</taxon>
        <taxon>Gastropoda</taxon>
        <taxon>Heterobranchia</taxon>
        <taxon>Euthyneura</taxon>
        <taxon>Panpulmonata</taxon>
        <taxon>Sacoglossa</taxon>
        <taxon>Placobranchoidea</taxon>
        <taxon>Plakobranchidae</taxon>
        <taxon>Elysia</taxon>
    </lineage>
</organism>
<dbReference type="InterPro" id="IPR008963">
    <property type="entry name" value="Purple_acid_Pase-like_N"/>
</dbReference>
<dbReference type="Gene3D" id="2.60.40.380">
    <property type="entry name" value="Purple acid phosphatase-like, N-terminal"/>
    <property type="match status" value="1"/>
</dbReference>
<dbReference type="Gene3D" id="3.60.21.10">
    <property type="match status" value="1"/>
</dbReference>
<keyword evidence="1 4" id="KW-0732">Signal</keyword>
<evidence type="ECO:0000256" key="1">
    <source>
        <dbReference type="ARBA" id="ARBA00022729"/>
    </source>
</evidence>
<gene>
    <name evidence="7" type="ORF">RRG08_022548</name>
</gene>
<dbReference type="PANTHER" id="PTHR45867:SF3">
    <property type="entry name" value="ACID PHOSPHATASE TYPE 7"/>
    <property type="match status" value="1"/>
</dbReference>
<keyword evidence="8" id="KW-1185">Reference proteome</keyword>
<evidence type="ECO:0000259" key="6">
    <source>
        <dbReference type="Pfam" id="PF16656"/>
    </source>
</evidence>
<evidence type="ECO:0000259" key="5">
    <source>
        <dbReference type="Pfam" id="PF14008"/>
    </source>
</evidence>
<feature type="domain" description="Purple acid phosphatase C-terminal" evidence="5">
    <location>
        <begin position="395"/>
        <end position="446"/>
    </location>
</feature>
<feature type="domain" description="Purple acid phosphatase N-terminal" evidence="6">
    <location>
        <begin position="46"/>
        <end position="132"/>
    </location>
</feature>
<protein>
    <recommendedName>
        <fullName evidence="9">Acid phosphatase</fullName>
    </recommendedName>
</protein>
<evidence type="ECO:0000256" key="2">
    <source>
        <dbReference type="SAM" id="MobiDB-lite"/>
    </source>
</evidence>
<dbReference type="InterPro" id="IPR015914">
    <property type="entry name" value="PAPs_N"/>
</dbReference>
<feature type="signal peptide" evidence="4">
    <location>
        <begin position="1"/>
        <end position="18"/>
    </location>
</feature>
<evidence type="ECO:0000313" key="8">
    <source>
        <dbReference type="Proteomes" id="UP001283361"/>
    </source>
</evidence>
<dbReference type="EMBL" id="JAWDGP010004927">
    <property type="protein sequence ID" value="KAK3761144.1"/>
    <property type="molecule type" value="Genomic_DNA"/>
</dbReference>
<keyword evidence="3" id="KW-1133">Transmembrane helix</keyword>
<dbReference type="PANTHER" id="PTHR45867">
    <property type="entry name" value="PURPLE ACID PHOSPHATASE"/>
    <property type="match status" value="1"/>
</dbReference>
<name>A0AAE1D890_9GAST</name>
<keyword evidence="3" id="KW-0812">Transmembrane</keyword>
<evidence type="ECO:0008006" key="9">
    <source>
        <dbReference type="Google" id="ProtNLM"/>
    </source>
</evidence>
<dbReference type="SUPFAM" id="SSF49363">
    <property type="entry name" value="Purple acid phosphatase, N-terminal domain"/>
    <property type="match status" value="1"/>
</dbReference>
<feature type="region of interest" description="Disordered" evidence="2">
    <location>
        <begin position="555"/>
        <end position="574"/>
    </location>
</feature>
<dbReference type="AlphaFoldDB" id="A0AAE1D890"/>
<feature type="compositionally biased region" description="Acidic residues" evidence="2">
    <location>
        <begin position="565"/>
        <end position="574"/>
    </location>
</feature>
<keyword evidence="3" id="KW-0472">Membrane</keyword>
<dbReference type="GO" id="GO:0046872">
    <property type="term" value="F:metal ion binding"/>
    <property type="evidence" value="ECO:0007669"/>
    <property type="project" value="InterPro"/>
</dbReference>
<dbReference type="Pfam" id="PF14008">
    <property type="entry name" value="Metallophos_C"/>
    <property type="match status" value="1"/>
</dbReference>
<dbReference type="Proteomes" id="UP001283361">
    <property type="component" value="Unassembled WGS sequence"/>
</dbReference>
<sequence>MLLLTLCLGLDLWSHVIAIKSWVPDTSTLAEPNSKSALDDEVWCKPEQVHISCGDTSSDMVVMWTTIGQCDTQVVFSDKPWNMSLKVEGQAMEMEEKQNRSLKYIHRAVLKNLSPSTNYFFRLVTNTGFGTKPIYFKSLPAKNHTSKVIFLVSNDLSPESDKASIAKIVAEVSTGTVTGFMYNGDVESKLTPPEGKKDSLFLSSIEQIAAYHPFMTVAGKRQDSGGGATSTGGHYLYRHMFSMPNTPWPMPENKLWYSFDAGLVHFISYSTEVIMSYNTSLSRAQQDWLIKDLTEANKRRAQTPWVVAFGSTPMYCAYGNPDVDDCARNSSAIKHGLEDMFYVFGVDLVIESNHKYYERSWPKYKGVKTNLEDSYNQPRAPVEVVLGLKHGDATEGPESSSNSSLPEPPGWSAFHLEKIQGGSYGRLTVMNTTHLKWELLSAIDPEPLDAFVIVQETHGNFNLANLPHNVSHQINQTIIAQGGKPGTYDFIRNVTGDGSNFIGEGWSQYSVWLGLGAVALVLSIVLAMVAVRSCMRKRGRHRRWRDGDTREGAGGGFYSVGSGSDSEDDDNDFEIDVYDKANKQSSKLLTSY</sequence>
<evidence type="ECO:0000313" key="7">
    <source>
        <dbReference type="EMBL" id="KAK3761144.1"/>
    </source>
</evidence>
<dbReference type="Pfam" id="PF16656">
    <property type="entry name" value="Pur_ac_phosph_N"/>
    <property type="match status" value="1"/>
</dbReference>
<reference evidence="7" key="1">
    <citation type="journal article" date="2023" name="G3 (Bethesda)">
        <title>A reference genome for the long-term kleptoplast-retaining sea slug Elysia crispata morphotype clarki.</title>
        <authorList>
            <person name="Eastman K.E."/>
            <person name="Pendleton A.L."/>
            <person name="Shaikh M.A."/>
            <person name="Suttiyut T."/>
            <person name="Ogas R."/>
            <person name="Tomko P."/>
            <person name="Gavelis G."/>
            <person name="Widhalm J.R."/>
            <person name="Wisecaver J.H."/>
        </authorList>
    </citation>
    <scope>NUCLEOTIDE SEQUENCE</scope>
    <source>
        <strain evidence="7">ECLA1</strain>
    </source>
</reference>
<feature type="transmembrane region" description="Helical" evidence="3">
    <location>
        <begin position="509"/>
        <end position="535"/>
    </location>
</feature>
<proteinExistence type="predicted"/>